<name>A0ABP5W1J1_9ACTN</name>
<dbReference type="EMBL" id="BAAARW010000011">
    <property type="protein sequence ID" value="GAA2417417.1"/>
    <property type="molecule type" value="Genomic_DNA"/>
</dbReference>
<feature type="region of interest" description="Disordered" evidence="1">
    <location>
        <begin position="27"/>
        <end position="54"/>
    </location>
</feature>
<sequence length="101" mass="10933">MIAALVLASLAGLLALSMPRMLGRARRAARPHPVVPEPAAAPSTPADPGTYPESLTAELDPWDEEYLAFLADMLWPDDEYLDMEHTIDYDGDGETGPGKCH</sequence>
<evidence type="ECO:0000256" key="1">
    <source>
        <dbReference type="SAM" id="MobiDB-lite"/>
    </source>
</evidence>
<comment type="caution">
    <text evidence="2">The sequence shown here is derived from an EMBL/GenBank/DDBJ whole genome shotgun (WGS) entry which is preliminary data.</text>
</comment>
<dbReference type="RefSeq" id="WP_344589544.1">
    <property type="nucleotide sequence ID" value="NZ_BAAARW010000011.1"/>
</dbReference>
<accession>A0ABP5W1J1</accession>
<protein>
    <submittedName>
        <fullName evidence="2">Uncharacterized protein</fullName>
    </submittedName>
</protein>
<proteinExistence type="predicted"/>
<evidence type="ECO:0000313" key="3">
    <source>
        <dbReference type="Proteomes" id="UP001501231"/>
    </source>
</evidence>
<feature type="compositionally biased region" description="Low complexity" evidence="1">
    <location>
        <begin position="37"/>
        <end position="48"/>
    </location>
</feature>
<evidence type="ECO:0000313" key="2">
    <source>
        <dbReference type="EMBL" id="GAA2417417.1"/>
    </source>
</evidence>
<organism evidence="2 3">
    <name type="scientific">Actinomadura vinacea</name>
    <dbReference type="NCBI Taxonomy" id="115336"/>
    <lineage>
        <taxon>Bacteria</taxon>
        <taxon>Bacillati</taxon>
        <taxon>Actinomycetota</taxon>
        <taxon>Actinomycetes</taxon>
        <taxon>Streptosporangiales</taxon>
        <taxon>Thermomonosporaceae</taxon>
        <taxon>Actinomadura</taxon>
    </lineage>
</organism>
<dbReference type="Proteomes" id="UP001501231">
    <property type="component" value="Unassembled WGS sequence"/>
</dbReference>
<keyword evidence="3" id="KW-1185">Reference proteome</keyword>
<gene>
    <name evidence="2" type="ORF">GCM10010191_30050</name>
</gene>
<reference evidence="3" key="1">
    <citation type="journal article" date="2019" name="Int. J. Syst. Evol. Microbiol.">
        <title>The Global Catalogue of Microorganisms (GCM) 10K type strain sequencing project: providing services to taxonomists for standard genome sequencing and annotation.</title>
        <authorList>
            <consortium name="The Broad Institute Genomics Platform"/>
            <consortium name="The Broad Institute Genome Sequencing Center for Infectious Disease"/>
            <person name="Wu L."/>
            <person name="Ma J."/>
        </authorList>
    </citation>
    <scope>NUCLEOTIDE SEQUENCE [LARGE SCALE GENOMIC DNA]</scope>
    <source>
        <strain evidence="3">JCM 3325</strain>
    </source>
</reference>